<reference evidence="6" key="1">
    <citation type="submission" date="2022-11" db="EMBL/GenBank/DDBJ databases">
        <title>Robbsia betulipollinis sp. nov., isolated from pollen of birch (Betula pendula).</title>
        <authorList>
            <person name="Shi H."/>
            <person name="Ambika Manirajan B."/>
            <person name="Ratering S."/>
            <person name="Geissler-Plaum R."/>
            <person name="Schnell S."/>
        </authorList>
    </citation>
    <scope>NUCLEOTIDE SEQUENCE</scope>
    <source>
        <strain evidence="6">Bb-Pol-6</strain>
    </source>
</reference>
<dbReference type="InterPro" id="IPR003115">
    <property type="entry name" value="ParB_N"/>
</dbReference>
<feature type="domain" description="ParB-like N-terminal" evidence="5">
    <location>
        <begin position="36"/>
        <end position="126"/>
    </location>
</feature>
<dbReference type="InterPro" id="IPR036086">
    <property type="entry name" value="ParB/Sulfiredoxin_sf"/>
</dbReference>
<comment type="caution">
    <text evidence="6">The sequence shown here is derived from an EMBL/GenBank/DDBJ whole genome shotgun (WGS) entry which is preliminary data.</text>
</comment>
<dbReference type="Gene3D" id="1.10.10.2830">
    <property type="match status" value="1"/>
</dbReference>
<accession>A0ABT3ZRH6</accession>
<evidence type="ECO:0000256" key="3">
    <source>
        <dbReference type="ARBA" id="ARBA00023125"/>
    </source>
</evidence>
<dbReference type="SMART" id="SM00470">
    <property type="entry name" value="ParB"/>
    <property type="match status" value="1"/>
</dbReference>
<keyword evidence="2" id="KW-0159">Chromosome partition</keyword>
<comment type="function">
    <text evidence="4">Involved in chromosome partition. Localize to both poles of the predivisional cell following completion of DNA replication. Binds to the DNA origin of replication.</text>
</comment>
<dbReference type="SUPFAM" id="SSF110849">
    <property type="entry name" value="ParB/Sulfiredoxin"/>
    <property type="match status" value="1"/>
</dbReference>
<evidence type="ECO:0000256" key="1">
    <source>
        <dbReference type="ARBA" id="ARBA00006295"/>
    </source>
</evidence>
<evidence type="ECO:0000256" key="4">
    <source>
        <dbReference type="ARBA" id="ARBA00025472"/>
    </source>
</evidence>
<dbReference type="Pfam" id="PF17762">
    <property type="entry name" value="HTH_ParB"/>
    <property type="match status" value="1"/>
</dbReference>
<dbReference type="EMBL" id="JAPMXC010000010">
    <property type="protein sequence ID" value="MCY0389166.1"/>
    <property type="molecule type" value="Genomic_DNA"/>
</dbReference>
<dbReference type="CDD" id="cd16393">
    <property type="entry name" value="SPO0J_N"/>
    <property type="match status" value="1"/>
</dbReference>
<dbReference type="RefSeq" id="WP_267849065.1">
    <property type="nucleotide sequence ID" value="NZ_JAPMXC010000010.1"/>
</dbReference>
<keyword evidence="7" id="KW-1185">Reference proteome</keyword>
<dbReference type="InterPro" id="IPR004437">
    <property type="entry name" value="ParB/RepB/Spo0J"/>
</dbReference>
<dbReference type="Gene3D" id="3.90.1530.30">
    <property type="match status" value="1"/>
</dbReference>
<gene>
    <name evidence="6" type="ORF">OVY01_18635</name>
</gene>
<evidence type="ECO:0000259" key="5">
    <source>
        <dbReference type="SMART" id="SM00470"/>
    </source>
</evidence>
<evidence type="ECO:0000313" key="6">
    <source>
        <dbReference type="EMBL" id="MCY0389166.1"/>
    </source>
</evidence>
<keyword evidence="3" id="KW-0238">DNA-binding</keyword>
<protein>
    <submittedName>
        <fullName evidence="6">ParB/RepB/Spo0J family partition protein</fullName>
    </submittedName>
</protein>
<evidence type="ECO:0000313" key="7">
    <source>
        <dbReference type="Proteomes" id="UP001082899"/>
    </source>
</evidence>
<dbReference type="Pfam" id="PF23552">
    <property type="entry name" value="ParB_C"/>
    <property type="match status" value="1"/>
</dbReference>
<proteinExistence type="inferred from homology"/>
<dbReference type="Pfam" id="PF02195">
    <property type="entry name" value="ParB_N"/>
    <property type="match status" value="1"/>
</dbReference>
<dbReference type="PANTHER" id="PTHR33375">
    <property type="entry name" value="CHROMOSOME-PARTITIONING PROTEIN PARB-RELATED"/>
    <property type="match status" value="1"/>
</dbReference>
<dbReference type="InterPro" id="IPR050336">
    <property type="entry name" value="Chromosome_partition/occlusion"/>
</dbReference>
<evidence type="ECO:0000256" key="2">
    <source>
        <dbReference type="ARBA" id="ARBA00022829"/>
    </source>
</evidence>
<dbReference type="InterPro" id="IPR041468">
    <property type="entry name" value="HTH_ParB/Spo0J"/>
</dbReference>
<dbReference type="SUPFAM" id="SSF109709">
    <property type="entry name" value="KorB DNA-binding domain-like"/>
    <property type="match status" value="1"/>
</dbReference>
<sequence>MKPPVLKKKGLGRGLEVLLGGSADITEALQKEAVPTVLPLSRMVPGKYQPRTRMDEGALQDLAASIRAQGLMQPILVRPIGAESFEIIAGERRFRAAGLVGLAEVPVLVKDVSDQAAAAMALIENIQREDLNPLEEAQGIQRLLDEFSFTHEQAAESVGRSRSAVSNLLRLLNLAKPVQTMLLAGDLDMGHARALLAVDAATQVALANEVVNRRLSVRETEKLVANATKDEAGTPRRTVGERKSRDLSRLEDELADALSAAVNIKLGRGGRGHLNIAFGSLDALDGIIARLRDTSSDEGDAAAH</sequence>
<organism evidence="6 7">
    <name type="scientific">Robbsia betulipollinis</name>
    <dbReference type="NCBI Taxonomy" id="2981849"/>
    <lineage>
        <taxon>Bacteria</taxon>
        <taxon>Pseudomonadati</taxon>
        <taxon>Pseudomonadota</taxon>
        <taxon>Betaproteobacteria</taxon>
        <taxon>Burkholderiales</taxon>
        <taxon>Burkholderiaceae</taxon>
        <taxon>Robbsia</taxon>
    </lineage>
</organism>
<name>A0ABT3ZRH6_9BURK</name>
<dbReference type="Proteomes" id="UP001082899">
    <property type="component" value="Unassembled WGS sequence"/>
</dbReference>
<dbReference type="PANTHER" id="PTHR33375:SF1">
    <property type="entry name" value="CHROMOSOME-PARTITIONING PROTEIN PARB-RELATED"/>
    <property type="match status" value="1"/>
</dbReference>
<comment type="similarity">
    <text evidence="1">Belongs to the ParB family.</text>
</comment>
<dbReference type="NCBIfam" id="TIGR00180">
    <property type="entry name" value="parB_part"/>
    <property type="match status" value="1"/>
</dbReference>
<dbReference type="InterPro" id="IPR057240">
    <property type="entry name" value="ParB_dimer_C"/>
</dbReference>